<evidence type="ECO:0000313" key="1">
    <source>
        <dbReference type="EMBL" id="GEO04917.1"/>
    </source>
</evidence>
<gene>
    <name evidence="1" type="ORF">AAE02nite_25810</name>
</gene>
<dbReference type="OrthoDB" id="996574at2"/>
<dbReference type="PANTHER" id="PTHR45632">
    <property type="entry name" value="LD33804P"/>
    <property type="match status" value="1"/>
</dbReference>
<reference evidence="1 2" key="1">
    <citation type="submission" date="2019-07" db="EMBL/GenBank/DDBJ databases">
        <title>Whole genome shotgun sequence of Adhaeribacter aerolatus NBRC 106133.</title>
        <authorList>
            <person name="Hosoyama A."/>
            <person name="Uohara A."/>
            <person name="Ohji S."/>
            <person name="Ichikawa N."/>
        </authorList>
    </citation>
    <scope>NUCLEOTIDE SEQUENCE [LARGE SCALE GENOMIC DNA]</scope>
    <source>
        <strain evidence="1 2">NBRC 106133</strain>
    </source>
</reference>
<evidence type="ECO:0000313" key="2">
    <source>
        <dbReference type="Proteomes" id="UP000321532"/>
    </source>
</evidence>
<dbReference type="AlphaFoldDB" id="A0A512AZG9"/>
<name>A0A512AZG9_9BACT</name>
<dbReference type="Gene3D" id="2.120.10.80">
    <property type="entry name" value="Kelch-type beta propeller"/>
    <property type="match status" value="2"/>
</dbReference>
<dbReference type="EMBL" id="BJYS01000018">
    <property type="protein sequence ID" value="GEO04917.1"/>
    <property type="molecule type" value="Genomic_DNA"/>
</dbReference>
<dbReference type="SMART" id="SM00612">
    <property type="entry name" value="Kelch"/>
    <property type="match status" value="5"/>
</dbReference>
<dbReference type="Pfam" id="PF24681">
    <property type="entry name" value="Kelch_KLHDC2_KLHL20_DRC7"/>
    <property type="match status" value="1"/>
</dbReference>
<dbReference type="SUPFAM" id="SSF117281">
    <property type="entry name" value="Kelch motif"/>
    <property type="match status" value="1"/>
</dbReference>
<dbReference type="RefSeq" id="WP_146898175.1">
    <property type="nucleotide sequence ID" value="NZ_BJYS01000018.1"/>
</dbReference>
<dbReference type="InterPro" id="IPR006652">
    <property type="entry name" value="Kelch_1"/>
</dbReference>
<dbReference type="Proteomes" id="UP000321532">
    <property type="component" value="Unassembled WGS sequence"/>
</dbReference>
<keyword evidence="2" id="KW-1185">Reference proteome</keyword>
<comment type="caution">
    <text evidence="1">The sequence shown here is derived from an EMBL/GenBank/DDBJ whole genome shotgun (WGS) entry which is preliminary data.</text>
</comment>
<accession>A0A512AZG9</accession>
<organism evidence="1 2">
    <name type="scientific">Adhaeribacter aerolatus</name>
    <dbReference type="NCBI Taxonomy" id="670289"/>
    <lineage>
        <taxon>Bacteria</taxon>
        <taxon>Pseudomonadati</taxon>
        <taxon>Bacteroidota</taxon>
        <taxon>Cytophagia</taxon>
        <taxon>Cytophagales</taxon>
        <taxon>Hymenobacteraceae</taxon>
        <taxon>Adhaeribacter</taxon>
    </lineage>
</organism>
<proteinExistence type="predicted"/>
<protein>
    <submittedName>
        <fullName evidence="1">Ring canal kelch-like protein</fullName>
    </submittedName>
</protein>
<dbReference type="InterPro" id="IPR015915">
    <property type="entry name" value="Kelch-typ_b-propeller"/>
</dbReference>
<sequence>MKKPILLASLFFTFLLVGFYAKNAMQWRMVTGTNEPVPRHENAFAQVGDKLFLLGGRNKLFVEAYDLKKQSWEKMAEAPLEMHHFQAITFKNEIYVLGALTGKYPHETPIPRIYIFNPQQNKWRAGAEIPENRRRGSAGTTVYGNKIYLVGGITDGHWDGHVTWFDEYDPATDKWRILPEAPRARDHVSVAVANGQMVVAGGRLSTAKIGKVLDLTVPEVDIYDFKSNKWRTLPAAQNIPTQRAGNSAVALGSKIIIIGGESPQKLAHNQTEAFDVKTQTWSTLTPLQTGRHGTGAVVYKNKVYTAAGSANQGGGPELNTMEVLE</sequence>